<feature type="region of interest" description="Disordered" evidence="1">
    <location>
        <begin position="322"/>
        <end position="356"/>
    </location>
</feature>
<dbReference type="GO" id="GO:0003677">
    <property type="term" value="F:DNA binding"/>
    <property type="evidence" value="ECO:0007669"/>
    <property type="project" value="TreeGrafter"/>
</dbReference>
<organism evidence="3 4">
    <name type="scientific">Exocentrus adspersus</name>
    <dbReference type="NCBI Taxonomy" id="1586481"/>
    <lineage>
        <taxon>Eukaryota</taxon>
        <taxon>Metazoa</taxon>
        <taxon>Ecdysozoa</taxon>
        <taxon>Arthropoda</taxon>
        <taxon>Hexapoda</taxon>
        <taxon>Insecta</taxon>
        <taxon>Pterygota</taxon>
        <taxon>Neoptera</taxon>
        <taxon>Endopterygota</taxon>
        <taxon>Coleoptera</taxon>
        <taxon>Polyphaga</taxon>
        <taxon>Cucujiformia</taxon>
        <taxon>Chrysomeloidea</taxon>
        <taxon>Cerambycidae</taxon>
        <taxon>Lamiinae</taxon>
        <taxon>Acanthocinini</taxon>
        <taxon>Exocentrus</taxon>
    </lineage>
</organism>
<dbReference type="PANTHER" id="PTHR19303:SF74">
    <property type="entry name" value="POGO TRANSPOSABLE ELEMENT WITH KRAB DOMAIN"/>
    <property type="match status" value="1"/>
</dbReference>
<dbReference type="EMBL" id="JANEYG010000315">
    <property type="protein sequence ID" value="KAJ8910342.1"/>
    <property type="molecule type" value="Genomic_DNA"/>
</dbReference>
<evidence type="ECO:0000313" key="3">
    <source>
        <dbReference type="EMBL" id="KAJ8910342.1"/>
    </source>
</evidence>
<protein>
    <recommendedName>
        <fullName evidence="2">DDE-1 domain-containing protein</fullName>
    </recommendedName>
</protein>
<feature type="domain" description="DDE-1" evidence="2">
    <location>
        <begin position="156"/>
        <end position="233"/>
    </location>
</feature>
<dbReference type="AlphaFoldDB" id="A0AAV8V8K9"/>
<feature type="compositionally biased region" description="Acidic residues" evidence="1">
    <location>
        <begin position="322"/>
        <end position="344"/>
    </location>
</feature>
<dbReference type="PANTHER" id="PTHR19303">
    <property type="entry name" value="TRANSPOSON"/>
    <property type="match status" value="1"/>
</dbReference>
<name>A0AAV8V8K9_9CUCU</name>
<dbReference type="InterPro" id="IPR004875">
    <property type="entry name" value="DDE_SF_endonuclease_dom"/>
</dbReference>
<sequence>MSIRQASETYAVPYTTLQRWIKNPNLKKFGGQTVLSELEEQKLVNGLLECAKWGFPLQRRDIQSIVQCYLNNRGVKTKFNDNRPGMMWFINFMKRNKELTSKFAENIKRVRALGVEPSNVVNYDETNFSDNPGATKIICKRGVRHADRIMDTSKTSISVMVAAAADGTVLPPYTLYKAKHIYAGWTEGGIEGAEYNRNASGWFDAEMFEDWFHKIMLPYFRRLNGPKVMLGVNSEKNVKAGFRACGIFPFDPQKVISKITDHHDVSADQEKCWSDSFVDVLKEFRKEDTTKPKRGKKIKIAAGKDLSNTDEIHADEANEDVNLTEEENEEDDRVPTIDENDYEIGEPSTASSNTIDDNKENYELGDHVLVQFSTNKSVRFFVGKIDEIQADDTFIIRFLRKRHSKKEDYFVYPEQEDVRVVDSEMIIKKVIARQIRRQRYIISSIDKNVE</sequence>
<evidence type="ECO:0000259" key="2">
    <source>
        <dbReference type="Pfam" id="PF03184"/>
    </source>
</evidence>
<accession>A0AAV8V8K9</accession>
<dbReference type="Pfam" id="PF03184">
    <property type="entry name" value="DDE_1"/>
    <property type="match status" value="1"/>
</dbReference>
<dbReference type="Proteomes" id="UP001159042">
    <property type="component" value="Unassembled WGS sequence"/>
</dbReference>
<evidence type="ECO:0000313" key="4">
    <source>
        <dbReference type="Proteomes" id="UP001159042"/>
    </source>
</evidence>
<evidence type="ECO:0000256" key="1">
    <source>
        <dbReference type="SAM" id="MobiDB-lite"/>
    </source>
</evidence>
<gene>
    <name evidence="3" type="ORF">NQ315_004541</name>
</gene>
<proteinExistence type="predicted"/>
<keyword evidence="4" id="KW-1185">Reference proteome</keyword>
<dbReference type="Gene3D" id="1.10.10.60">
    <property type="entry name" value="Homeodomain-like"/>
    <property type="match status" value="1"/>
</dbReference>
<dbReference type="InterPro" id="IPR050863">
    <property type="entry name" value="CenT-Element_Derived"/>
</dbReference>
<dbReference type="GO" id="GO:0005634">
    <property type="term" value="C:nucleus"/>
    <property type="evidence" value="ECO:0007669"/>
    <property type="project" value="TreeGrafter"/>
</dbReference>
<comment type="caution">
    <text evidence="3">The sequence shown here is derived from an EMBL/GenBank/DDBJ whole genome shotgun (WGS) entry which is preliminary data.</text>
</comment>
<reference evidence="3 4" key="1">
    <citation type="journal article" date="2023" name="Insect Mol. Biol.">
        <title>Genome sequencing provides insights into the evolution of gene families encoding plant cell wall-degrading enzymes in longhorned beetles.</title>
        <authorList>
            <person name="Shin N.R."/>
            <person name="Okamura Y."/>
            <person name="Kirsch R."/>
            <person name="Pauchet Y."/>
        </authorList>
    </citation>
    <scope>NUCLEOTIDE SEQUENCE [LARGE SCALE GENOMIC DNA]</scope>
    <source>
        <strain evidence="3">EAD_L_NR</strain>
    </source>
</reference>